<reference evidence="2" key="1">
    <citation type="journal article" date="2014" name="Front. Microbiol.">
        <title>High frequency of phylogenetically diverse reductive dehalogenase-homologous genes in deep subseafloor sedimentary metagenomes.</title>
        <authorList>
            <person name="Kawai M."/>
            <person name="Futagami T."/>
            <person name="Toyoda A."/>
            <person name="Takaki Y."/>
            <person name="Nishi S."/>
            <person name="Hori S."/>
            <person name="Arai W."/>
            <person name="Tsubouchi T."/>
            <person name="Morono Y."/>
            <person name="Uchiyama I."/>
            <person name="Ito T."/>
            <person name="Fujiyama A."/>
            <person name="Inagaki F."/>
            <person name="Takami H."/>
        </authorList>
    </citation>
    <scope>NUCLEOTIDE SEQUENCE</scope>
    <source>
        <strain evidence="2">Expedition CK06-06</strain>
    </source>
</reference>
<dbReference type="EMBL" id="BARS01023409">
    <property type="protein sequence ID" value="GAG11207.1"/>
    <property type="molecule type" value="Genomic_DNA"/>
</dbReference>
<dbReference type="Pfam" id="PF02403">
    <property type="entry name" value="Seryl_tRNA_N"/>
    <property type="match status" value="1"/>
</dbReference>
<dbReference type="AlphaFoldDB" id="X0VJ19"/>
<dbReference type="GO" id="GO:0000166">
    <property type="term" value="F:nucleotide binding"/>
    <property type="evidence" value="ECO:0007669"/>
    <property type="project" value="InterPro"/>
</dbReference>
<name>X0VJ19_9ZZZZ</name>
<dbReference type="SUPFAM" id="SSF46589">
    <property type="entry name" value="tRNA-binding arm"/>
    <property type="match status" value="1"/>
</dbReference>
<accession>X0VJ19</accession>
<organism evidence="2">
    <name type="scientific">marine sediment metagenome</name>
    <dbReference type="NCBI Taxonomy" id="412755"/>
    <lineage>
        <taxon>unclassified sequences</taxon>
        <taxon>metagenomes</taxon>
        <taxon>ecological metagenomes</taxon>
    </lineage>
</organism>
<gene>
    <name evidence="2" type="ORF">S01H1_37274</name>
</gene>
<sequence length="55" mass="6555">MLDKRFILENAELVQRNCDHRGVKVDIGRFCELERQRRQTQQEVEELGRKANLVS</sequence>
<dbReference type="Gene3D" id="1.10.287.40">
    <property type="entry name" value="Serine-tRNA synthetase, tRNA binding domain"/>
    <property type="match status" value="1"/>
</dbReference>
<comment type="caution">
    <text evidence="2">The sequence shown here is derived from an EMBL/GenBank/DDBJ whole genome shotgun (WGS) entry which is preliminary data.</text>
</comment>
<dbReference type="InterPro" id="IPR042103">
    <property type="entry name" value="SerRS_1_N_sf"/>
</dbReference>
<evidence type="ECO:0000259" key="1">
    <source>
        <dbReference type="Pfam" id="PF02403"/>
    </source>
</evidence>
<feature type="non-terminal residue" evidence="2">
    <location>
        <position position="55"/>
    </location>
</feature>
<protein>
    <recommendedName>
        <fullName evidence="1">Serine-tRNA synthetase type1 N-terminal domain-containing protein</fullName>
    </recommendedName>
</protein>
<evidence type="ECO:0000313" key="2">
    <source>
        <dbReference type="EMBL" id="GAG11207.1"/>
    </source>
</evidence>
<dbReference type="InterPro" id="IPR015866">
    <property type="entry name" value="Ser-tRNA-synth_1_N"/>
</dbReference>
<dbReference type="InterPro" id="IPR010978">
    <property type="entry name" value="tRNA-bd_arm"/>
</dbReference>
<proteinExistence type="predicted"/>
<feature type="domain" description="Serine-tRNA synthetase type1 N-terminal" evidence="1">
    <location>
        <begin position="1"/>
        <end position="55"/>
    </location>
</feature>